<dbReference type="InterPro" id="IPR036390">
    <property type="entry name" value="WH_DNA-bd_sf"/>
</dbReference>
<name>A0A2Z6B0K2_9BACT</name>
<dbReference type="Proteomes" id="UP000269883">
    <property type="component" value="Chromosome"/>
</dbReference>
<dbReference type="PRINTS" id="PR00778">
    <property type="entry name" value="HTHARSR"/>
</dbReference>
<dbReference type="NCBIfam" id="NF033788">
    <property type="entry name" value="HTH_metalloreg"/>
    <property type="match status" value="1"/>
</dbReference>
<evidence type="ECO:0000313" key="6">
    <source>
        <dbReference type="Proteomes" id="UP000269883"/>
    </source>
</evidence>
<keyword evidence="6" id="KW-1185">Reference proteome</keyword>
<dbReference type="RefSeq" id="WP_126379565.1">
    <property type="nucleotide sequence ID" value="NZ_AP017378.1"/>
</dbReference>
<dbReference type="PANTHER" id="PTHR43132:SF6">
    <property type="entry name" value="HTH-TYPE TRANSCRIPTIONAL REPRESSOR CZRA"/>
    <property type="match status" value="1"/>
</dbReference>
<dbReference type="KEGG" id="dfl:DFE_2252"/>
<dbReference type="GO" id="GO:0003677">
    <property type="term" value="F:DNA binding"/>
    <property type="evidence" value="ECO:0007669"/>
    <property type="project" value="UniProtKB-KW"/>
</dbReference>
<dbReference type="SMART" id="SM00418">
    <property type="entry name" value="HTH_ARSR"/>
    <property type="match status" value="1"/>
</dbReference>
<organism evidence="5 6">
    <name type="scientific">Desulfovibrio ferrophilus</name>
    <dbReference type="NCBI Taxonomy" id="241368"/>
    <lineage>
        <taxon>Bacteria</taxon>
        <taxon>Pseudomonadati</taxon>
        <taxon>Thermodesulfobacteriota</taxon>
        <taxon>Desulfovibrionia</taxon>
        <taxon>Desulfovibrionales</taxon>
        <taxon>Desulfovibrionaceae</taxon>
        <taxon>Desulfovibrio</taxon>
    </lineage>
</organism>
<dbReference type="PROSITE" id="PS50987">
    <property type="entry name" value="HTH_ARSR_2"/>
    <property type="match status" value="1"/>
</dbReference>
<keyword evidence="3" id="KW-0804">Transcription</keyword>
<dbReference type="SUPFAM" id="SSF46785">
    <property type="entry name" value="Winged helix' DNA-binding domain"/>
    <property type="match status" value="1"/>
</dbReference>
<dbReference type="GO" id="GO:0003700">
    <property type="term" value="F:DNA-binding transcription factor activity"/>
    <property type="evidence" value="ECO:0007669"/>
    <property type="project" value="InterPro"/>
</dbReference>
<dbReference type="InterPro" id="IPR051011">
    <property type="entry name" value="Metal_resp_trans_reg"/>
</dbReference>
<proteinExistence type="predicted"/>
<sequence>MANDLCEVHGLHPESLGRVREKMPDDDTMLRLAEIFKALSDPTRARILYALTMEELCVCDLASLTGLSSSAISHQLRLLRANRLVRYRREGKMAFYSLDDDHVRHLLSEGLCHARE</sequence>
<keyword evidence="1" id="KW-0805">Transcription regulation</keyword>
<dbReference type="OrthoDB" id="9810923at2"/>
<dbReference type="PROSITE" id="PS00846">
    <property type="entry name" value="HTH_ARSR_1"/>
    <property type="match status" value="1"/>
</dbReference>
<dbReference type="EMBL" id="AP017378">
    <property type="protein sequence ID" value="BBD08978.1"/>
    <property type="molecule type" value="Genomic_DNA"/>
</dbReference>
<dbReference type="PANTHER" id="PTHR43132">
    <property type="entry name" value="ARSENICAL RESISTANCE OPERON REPRESSOR ARSR-RELATED"/>
    <property type="match status" value="1"/>
</dbReference>
<dbReference type="InterPro" id="IPR001845">
    <property type="entry name" value="HTH_ArsR_DNA-bd_dom"/>
</dbReference>
<evidence type="ECO:0000259" key="4">
    <source>
        <dbReference type="PROSITE" id="PS50987"/>
    </source>
</evidence>
<reference evidence="5 6" key="1">
    <citation type="journal article" date="2018" name="Sci. Adv.">
        <title>Multi-heme cytochromes provide a pathway for survival in energy-limited environments.</title>
        <authorList>
            <person name="Deng X."/>
            <person name="Dohmae N."/>
            <person name="Nealson K.H."/>
            <person name="Hashimoto K."/>
            <person name="Okamoto A."/>
        </authorList>
    </citation>
    <scope>NUCLEOTIDE SEQUENCE [LARGE SCALE GENOMIC DNA]</scope>
    <source>
        <strain evidence="5 6">IS5</strain>
    </source>
</reference>
<feature type="domain" description="HTH arsR-type" evidence="4">
    <location>
        <begin position="24"/>
        <end position="116"/>
    </location>
</feature>
<evidence type="ECO:0000256" key="2">
    <source>
        <dbReference type="ARBA" id="ARBA00023125"/>
    </source>
</evidence>
<dbReference type="InterPro" id="IPR011991">
    <property type="entry name" value="ArsR-like_HTH"/>
</dbReference>
<dbReference type="Gene3D" id="1.10.10.10">
    <property type="entry name" value="Winged helix-like DNA-binding domain superfamily/Winged helix DNA-binding domain"/>
    <property type="match status" value="1"/>
</dbReference>
<evidence type="ECO:0000256" key="1">
    <source>
        <dbReference type="ARBA" id="ARBA00023015"/>
    </source>
</evidence>
<gene>
    <name evidence="5" type="primary">ziaR</name>
    <name evidence="5" type="ORF">DFE_2252</name>
</gene>
<dbReference type="InterPro" id="IPR036388">
    <property type="entry name" value="WH-like_DNA-bd_sf"/>
</dbReference>
<evidence type="ECO:0000256" key="3">
    <source>
        <dbReference type="ARBA" id="ARBA00023163"/>
    </source>
</evidence>
<dbReference type="InterPro" id="IPR018334">
    <property type="entry name" value="ArsR_HTH"/>
</dbReference>
<dbReference type="CDD" id="cd00090">
    <property type="entry name" value="HTH_ARSR"/>
    <property type="match status" value="1"/>
</dbReference>
<dbReference type="AlphaFoldDB" id="A0A2Z6B0K2"/>
<evidence type="ECO:0000313" key="5">
    <source>
        <dbReference type="EMBL" id="BBD08978.1"/>
    </source>
</evidence>
<protein>
    <submittedName>
        <fullName evidence="5">Transcriptional repressor smtB homolog</fullName>
    </submittedName>
</protein>
<accession>A0A2Z6B0K2</accession>
<dbReference type="Pfam" id="PF01022">
    <property type="entry name" value="HTH_5"/>
    <property type="match status" value="1"/>
</dbReference>
<keyword evidence="2" id="KW-0238">DNA-binding</keyword>